<evidence type="ECO:0000313" key="3">
    <source>
        <dbReference type="Proteomes" id="UP000198597"/>
    </source>
</evidence>
<name>A0A1H0QH28_9CLOT</name>
<reference evidence="2 3" key="1">
    <citation type="submission" date="2016-10" db="EMBL/GenBank/DDBJ databases">
        <authorList>
            <person name="de Groot N.N."/>
        </authorList>
    </citation>
    <scope>NUCLEOTIDE SEQUENCE [LARGE SCALE GENOMIC DNA]</scope>
    <source>
        <strain evidence="2 3">DSM 12272</strain>
    </source>
</reference>
<dbReference type="SMART" id="SM00860">
    <property type="entry name" value="SMI1_KNR4"/>
    <property type="match status" value="1"/>
</dbReference>
<keyword evidence="3" id="KW-1185">Reference proteome</keyword>
<dbReference type="InterPro" id="IPR018958">
    <property type="entry name" value="Knr4/Smi1-like_dom"/>
</dbReference>
<feature type="domain" description="Knr4/Smi1-like" evidence="1">
    <location>
        <begin position="14"/>
        <end position="124"/>
    </location>
</feature>
<evidence type="ECO:0000313" key="2">
    <source>
        <dbReference type="EMBL" id="SDP16375.1"/>
    </source>
</evidence>
<dbReference type="Proteomes" id="UP000198597">
    <property type="component" value="Unassembled WGS sequence"/>
</dbReference>
<dbReference type="OrthoDB" id="1739659at2"/>
<dbReference type="EMBL" id="FNJM01000002">
    <property type="protein sequence ID" value="SDP16375.1"/>
    <property type="molecule type" value="Genomic_DNA"/>
</dbReference>
<dbReference type="RefSeq" id="WP_089967208.1">
    <property type="nucleotide sequence ID" value="NZ_FNJM01000002.1"/>
</dbReference>
<organism evidence="2 3">
    <name type="scientific">Clostridium gasigenes</name>
    <dbReference type="NCBI Taxonomy" id="94869"/>
    <lineage>
        <taxon>Bacteria</taxon>
        <taxon>Bacillati</taxon>
        <taxon>Bacillota</taxon>
        <taxon>Clostridia</taxon>
        <taxon>Eubacteriales</taxon>
        <taxon>Clostridiaceae</taxon>
        <taxon>Clostridium</taxon>
    </lineage>
</organism>
<protein>
    <submittedName>
        <fullName evidence="2">SMI1 / KNR4 family (SUKH-1)</fullName>
    </submittedName>
</protein>
<sequence length="217" mass="24542">MIKLDNLNYALREPAKLDEIKKVEIALGYKLPKVYRNLLQMSNGLSVENGMEIFDTELLVEMNIEYKVSKYASGYIAIASNGGGKFILMAADESDLAILQVDSGVLNPKYSTLVNESFIEWINDGAKDSDWEDEEDEEEQDLGRVILIEPPKNGSSDLRIIEKVFDIQYLAFEILKGYKDVPFVLIEDVEIDEALEKIKSLGELGKLLKVEKIMNKI</sequence>
<dbReference type="Pfam" id="PF09346">
    <property type="entry name" value="SMI1_KNR4"/>
    <property type="match status" value="1"/>
</dbReference>
<dbReference type="AlphaFoldDB" id="A0A1H0QH28"/>
<proteinExistence type="predicted"/>
<dbReference type="InterPro" id="IPR037883">
    <property type="entry name" value="Knr4/Smi1-like_sf"/>
</dbReference>
<gene>
    <name evidence="2" type="ORF">SAMN04488529_102352</name>
</gene>
<dbReference type="Gene3D" id="3.40.1580.10">
    <property type="entry name" value="SMI1/KNR4-like"/>
    <property type="match status" value="1"/>
</dbReference>
<dbReference type="STRING" id="94869.SAMN04488529_102352"/>
<dbReference type="SUPFAM" id="SSF160631">
    <property type="entry name" value="SMI1/KNR4-like"/>
    <property type="match status" value="1"/>
</dbReference>
<accession>A0A1H0QH28</accession>
<evidence type="ECO:0000259" key="1">
    <source>
        <dbReference type="SMART" id="SM00860"/>
    </source>
</evidence>